<comment type="caution">
    <text evidence="14">The sequence shown here is derived from an EMBL/GenBank/DDBJ whole genome shotgun (WGS) entry which is preliminary data.</text>
</comment>
<feature type="transmembrane region" description="Helical" evidence="11">
    <location>
        <begin position="20"/>
        <end position="43"/>
    </location>
</feature>
<feature type="domain" description="FtsX extracellular" evidence="13">
    <location>
        <begin position="56"/>
        <end position="150"/>
    </location>
</feature>
<protein>
    <recommendedName>
        <fullName evidence="3 10">Cell division protein FtsX</fullName>
    </recommendedName>
</protein>
<proteinExistence type="inferred from homology"/>
<evidence type="ECO:0000259" key="12">
    <source>
        <dbReference type="Pfam" id="PF02687"/>
    </source>
</evidence>
<gene>
    <name evidence="14" type="ORF">ENJ89_08470</name>
</gene>
<evidence type="ECO:0000256" key="4">
    <source>
        <dbReference type="ARBA" id="ARBA00022475"/>
    </source>
</evidence>
<accession>A0A7V5PQE5</accession>
<feature type="transmembrane region" description="Helical" evidence="11">
    <location>
        <begin position="256"/>
        <end position="274"/>
    </location>
</feature>
<organism evidence="14">
    <name type="scientific">Caldithrix abyssi</name>
    <dbReference type="NCBI Taxonomy" id="187145"/>
    <lineage>
        <taxon>Bacteria</taxon>
        <taxon>Pseudomonadati</taxon>
        <taxon>Calditrichota</taxon>
        <taxon>Calditrichia</taxon>
        <taxon>Calditrichales</taxon>
        <taxon>Calditrichaceae</taxon>
        <taxon>Caldithrix</taxon>
    </lineage>
</organism>
<dbReference type="InterPro" id="IPR004513">
    <property type="entry name" value="FtsX"/>
</dbReference>
<comment type="similarity">
    <text evidence="2 10">Belongs to the ABC-4 integral membrane protein family. FtsX subfamily.</text>
</comment>
<keyword evidence="9 10" id="KW-0131">Cell cycle</keyword>
<dbReference type="PANTHER" id="PTHR47755">
    <property type="entry name" value="CELL DIVISION PROTEIN FTSX"/>
    <property type="match status" value="1"/>
</dbReference>
<keyword evidence="7 11" id="KW-1133">Transmembrane helix</keyword>
<dbReference type="Pfam" id="PF02687">
    <property type="entry name" value="FtsX"/>
    <property type="match status" value="1"/>
</dbReference>
<dbReference type="InterPro" id="IPR040690">
    <property type="entry name" value="FtsX_ECD"/>
</dbReference>
<dbReference type="PIRSF" id="PIRSF003097">
    <property type="entry name" value="FtsX"/>
    <property type="match status" value="1"/>
</dbReference>
<keyword evidence="5 10" id="KW-0132">Cell division</keyword>
<comment type="subcellular location">
    <subcellularLocation>
        <location evidence="1">Cell membrane</location>
        <topology evidence="1">Multi-pass membrane protein</topology>
    </subcellularLocation>
</comment>
<evidence type="ECO:0000313" key="14">
    <source>
        <dbReference type="EMBL" id="HHJ53211.1"/>
    </source>
</evidence>
<dbReference type="InterPro" id="IPR003838">
    <property type="entry name" value="ABC3_permease_C"/>
</dbReference>
<dbReference type="Pfam" id="PF18075">
    <property type="entry name" value="FtsX_ECD"/>
    <property type="match status" value="1"/>
</dbReference>
<evidence type="ECO:0000256" key="2">
    <source>
        <dbReference type="ARBA" id="ARBA00007379"/>
    </source>
</evidence>
<keyword evidence="4 10" id="KW-1003">Cell membrane</keyword>
<feature type="domain" description="ABC3 transporter permease C-terminal" evidence="12">
    <location>
        <begin position="174"/>
        <end position="279"/>
    </location>
</feature>
<evidence type="ECO:0000256" key="9">
    <source>
        <dbReference type="ARBA" id="ARBA00023306"/>
    </source>
</evidence>
<feature type="transmembrane region" description="Helical" evidence="11">
    <location>
        <begin position="163"/>
        <end position="187"/>
    </location>
</feature>
<feature type="transmembrane region" description="Helical" evidence="11">
    <location>
        <begin position="223"/>
        <end position="244"/>
    </location>
</feature>
<evidence type="ECO:0000259" key="13">
    <source>
        <dbReference type="Pfam" id="PF18075"/>
    </source>
</evidence>
<evidence type="ECO:0000256" key="10">
    <source>
        <dbReference type="PIRNR" id="PIRNR003097"/>
    </source>
</evidence>
<dbReference type="AlphaFoldDB" id="A0A7V5PQE5"/>
<dbReference type="Proteomes" id="UP000886124">
    <property type="component" value="Unassembled WGS sequence"/>
</dbReference>
<dbReference type="GO" id="GO:0051301">
    <property type="term" value="P:cell division"/>
    <property type="evidence" value="ECO:0007669"/>
    <property type="project" value="UniProtKB-KW"/>
</dbReference>
<keyword evidence="8 10" id="KW-0472">Membrane</keyword>
<evidence type="ECO:0000256" key="6">
    <source>
        <dbReference type="ARBA" id="ARBA00022692"/>
    </source>
</evidence>
<sequence length="286" mass="32272">MSFWFTIKEGFQGFRRARLASLITISSIGFTLLLIGFFLLFSYNVNRWIGHERARVELEVFFEPDLTDGQAQKLTGKIQKVEGVAAVKFISKSEAAKRFEKEFGQNIYDVLESNPLPPSCTVKIKGGYRSALSIRKISAQIQKIDGVSEVVYARDILALIDRYMVIVYLIAAAVGLLLAIISMVLLYNTIRLTIHARRDIIEIMELVGATPGFIRRPFVVEGFLHGVLGALLADGMIYLVFELIKRTVYPYAQIRSELYLFLVVFGALIGYISSKWSVSKHLAYLK</sequence>
<dbReference type="EMBL" id="DROD01000540">
    <property type="protein sequence ID" value="HHJ53211.1"/>
    <property type="molecule type" value="Genomic_DNA"/>
</dbReference>
<reference evidence="14" key="1">
    <citation type="journal article" date="2020" name="mSystems">
        <title>Genome- and Community-Level Interaction Insights into Carbon Utilization and Element Cycling Functions of Hydrothermarchaeota in Hydrothermal Sediment.</title>
        <authorList>
            <person name="Zhou Z."/>
            <person name="Liu Y."/>
            <person name="Xu W."/>
            <person name="Pan J."/>
            <person name="Luo Z.H."/>
            <person name="Li M."/>
        </authorList>
    </citation>
    <scope>NUCLEOTIDE SEQUENCE [LARGE SCALE GENOMIC DNA]</scope>
    <source>
        <strain evidence="14">HyVt-527</strain>
    </source>
</reference>
<evidence type="ECO:0000256" key="3">
    <source>
        <dbReference type="ARBA" id="ARBA00021907"/>
    </source>
</evidence>
<evidence type="ECO:0000256" key="1">
    <source>
        <dbReference type="ARBA" id="ARBA00004651"/>
    </source>
</evidence>
<evidence type="ECO:0000256" key="11">
    <source>
        <dbReference type="SAM" id="Phobius"/>
    </source>
</evidence>
<evidence type="ECO:0000256" key="7">
    <source>
        <dbReference type="ARBA" id="ARBA00022989"/>
    </source>
</evidence>
<dbReference type="PANTHER" id="PTHR47755:SF1">
    <property type="entry name" value="CELL DIVISION PROTEIN FTSX"/>
    <property type="match status" value="1"/>
</dbReference>
<dbReference type="GO" id="GO:0005886">
    <property type="term" value="C:plasma membrane"/>
    <property type="evidence" value="ECO:0007669"/>
    <property type="project" value="UniProtKB-SubCell"/>
</dbReference>
<keyword evidence="6 11" id="KW-0812">Transmembrane</keyword>
<dbReference type="Gene3D" id="3.30.70.3040">
    <property type="match status" value="1"/>
</dbReference>
<evidence type="ECO:0000256" key="8">
    <source>
        <dbReference type="ARBA" id="ARBA00023136"/>
    </source>
</evidence>
<evidence type="ECO:0000256" key="5">
    <source>
        <dbReference type="ARBA" id="ARBA00022618"/>
    </source>
</evidence>
<name>A0A7V5PQE5_CALAY</name>